<evidence type="ECO:0000256" key="5">
    <source>
        <dbReference type="ARBA" id="ARBA00023242"/>
    </source>
</evidence>
<keyword evidence="9" id="KW-1185">Reference proteome</keyword>
<dbReference type="Gene3D" id="1.10.10.10">
    <property type="entry name" value="Winged helix-like DNA-binding domain superfamily/Winged helix DNA-binding domain"/>
    <property type="match status" value="1"/>
</dbReference>
<dbReference type="InterPro" id="IPR036388">
    <property type="entry name" value="WH-like_DNA-bd_sf"/>
</dbReference>
<reference evidence="8 9" key="1">
    <citation type="submission" date="2022-05" db="EMBL/GenBank/DDBJ databases">
        <authorList>
            <consortium name="Genoscope - CEA"/>
            <person name="William W."/>
        </authorList>
    </citation>
    <scope>NUCLEOTIDE SEQUENCE [LARGE SCALE GENOMIC DNA]</scope>
</reference>
<evidence type="ECO:0000256" key="6">
    <source>
        <dbReference type="SAM" id="MobiDB-lite"/>
    </source>
</evidence>
<comment type="subcellular location">
    <subcellularLocation>
        <location evidence="1">Nucleus</location>
    </subcellularLocation>
</comment>
<dbReference type="Proteomes" id="UP001159405">
    <property type="component" value="Unassembled WGS sequence"/>
</dbReference>
<keyword evidence="3" id="KW-0238">DNA-binding</keyword>
<feature type="compositionally biased region" description="Acidic residues" evidence="6">
    <location>
        <begin position="350"/>
        <end position="361"/>
    </location>
</feature>
<dbReference type="Pfam" id="PF00605">
    <property type="entry name" value="IRF"/>
    <property type="match status" value="1"/>
</dbReference>
<feature type="compositionally biased region" description="Basic and acidic residues" evidence="6">
    <location>
        <begin position="362"/>
        <end position="371"/>
    </location>
</feature>
<dbReference type="PANTHER" id="PTHR11949">
    <property type="entry name" value="INTERFERON REGULATORY FACTOR"/>
    <property type="match status" value="1"/>
</dbReference>
<sequence length="405" mass="46709">MINEMHDYCKPAGTRRLRFRDWLKQKIDNKEGAEWIDRSRGLFKIPWKHGSHRLWCVRYDCEIFKQWAIYSGKYTEGIDRPNPSKWKTNFRCTLNALPDFREVREKSCPRGNEAFKIYMMKSNDSKNERKTTGEKASTQQSLDLLTDKEIVQLLDDIRSSVHSTETQAALSRRPFSAFPAFETLVVDRSKENFPNFAFHATPWILAAWNAMAVDKFVPKPKKETNKGDEKDDGDEDASERKPEKPEDKTCDWTARLRAVRTTTCRLIDSRVQKVSEAVSDQLLLSGLSHSKLPLMWPKTRHEAVIVEDEVPSEQEIIDLVDQMSEQSNSSDEDLDGIEATREGTKQPSNQEEDEVTGDQEIIDNRAIRPYEDFDGIEATSEEDFTESPPKATMRPPLQLVIKTED</sequence>
<dbReference type="PROSITE" id="PS00601">
    <property type="entry name" value="IRF_1"/>
    <property type="match status" value="1"/>
</dbReference>
<name>A0ABN8RNC9_9CNID</name>
<evidence type="ECO:0000313" key="8">
    <source>
        <dbReference type="EMBL" id="CAH3180881.1"/>
    </source>
</evidence>
<keyword evidence="2" id="KW-0805">Transcription regulation</keyword>
<feature type="compositionally biased region" description="Basic and acidic residues" evidence="6">
    <location>
        <begin position="238"/>
        <end position="248"/>
    </location>
</feature>
<dbReference type="PROSITE" id="PS51507">
    <property type="entry name" value="IRF_2"/>
    <property type="match status" value="1"/>
</dbReference>
<feature type="domain" description="IRF tryptophan pentad repeat" evidence="7">
    <location>
        <begin position="16"/>
        <end position="122"/>
    </location>
</feature>
<feature type="compositionally biased region" description="Basic and acidic residues" evidence="6">
    <location>
        <begin position="219"/>
        <end position="229"/>
    </location>
</feature>
<feature type="compositionally biased region" description="Acidic residues" evidence="6">
    <location>
        <begin position="372"/>
        <end position="385"/>
    </location>
</feature>
<dbReference type="EMBL" id="CALNXK010000286">
    <property type="protein sequence ID" value="CAH3180881.1"/>
    <property type="molecule type" value="Genomic_DNA"/>
</dbReference>
<dbReference type="CDD" id="cd00103">
    <property type="entry name" value="IRF"/>
    <property type="match status" value="1"/>
</dbReference>
<evidence type="ECO:0000256" key="4">
    <source>
        <dbReference type="ARBA" id="ARBA00023163"/>
    </source>
</evidence>
<evidence type="ECO:0000313" key="9">
    <source>
        <dbReference type="Proteomes" id="UP001159405"/>
    </source>
</evidence>
<protein>
    <recommendedName>
        <fullName evidence="7">IRF tryptophan pentad repeat domain-containing protein</fullName>
    </recommendedName>
</protein>
<feature type="region of interest" description="Disordered" evidence="6">
    <location>
        <begin position="323"/>
        <end position="405"/>
    </location>
</feature>
<keyword evidence="4" id="KW-0804">Transcription</keyword>
<dbReference type="InterPro" id="IPR036390">
    <property type="entry name" value="WH_DNA-bd_sf"/>
</dbReference>
<dbReference type="PANTHER" id="PTHR11949:SF17">
    <property type="entry name" value="IRF TRYPTOPHAN PENTAD REPEAT DOMAIN-CONTAINING PROTEIN"/>
    <property type="match status" value="1"/>
</dbReference>
<dbReference type="InterPro" id="IPR001346">
    <property type="entry name" value="Interferon_reg_fact_DNA-bd_dom"/>
</dbReference>
<evidence type="ECO:0000256" key="3">
    <source>
        <dbReference type="ARBA" id="ARBA00023125"/>
    </source>
</evidence>
<evidence type="ECO:0000256" key="2">
    <source>
        <dbReference type="ARBA" id="ARBA00023015"/>
    </source>
</evidence>
<organism evidence="8 9">
    <name type="scientific">Porites lobata</name>
    <dbReference type="NCBI Taxonomy" id="104759"/>
    <lineage>
        <taxon>Eukaryota</taxon>
        <taxon>Metazoa</taxon>
        <taxon>Cnidaria</taxon>
        <taxon>Anthozoa</taxon>
        <taxon>Hexacorallia</taxon>
        <taxon>Scleractinia</taxon>
        <taxon>Fungiina</taxon>
        <taxon>Poritidae</taxon>
        <taxon>Porites</taxon>
    </lineage>
</organism>
<dbReference type="InterPro" id="IPR019817">
    <property type="entry name" value="Interferon_reg_fac_CS"/>
</dbReference>
<keyword evidence="5" id="KW-0539">Nucleus</keyword>
<gene>
    <name evidence="8" type="ORF">PLOB_00023983</name>
</gene>
<evidence type="ECO:0000256" key="1">
    <source>
        <dbReference type="ARBA" id="ARBA00004123"/>
    </source>
</evidence>
<proteinExistence type="predicted"/>
<feature type="region of interest" description="Disordered" evidence="6">
    <location>
        <begin position="219"/>
        <end position="248"/>
    </location>
</feature>
<dbReference type="SMART" id="SM00348">
    <property type="entry name" value="IRF"/>
    <property type="match status" value="1"/>
</dbReference>
<comment type="caution">
    <text evidence="8">The sequence shown here is derived from an EMBL/GenBank/DDBJ whole genome shotgun (WGS) entry which is preliminary data.</text>
</comment>
<dbReference type="SUPFAM" id="SSF46785">
    <property type="entry name" value="Winged helix' DNA-binding domain"/>
    <property type="match status" value="1"/>
</dbReference>
<accession>A0ABN8RNC9</accession>
<evidence type="ECO:0000259" key="7">
    <source>
        <dbReference type="PROSITE" id="PS51507"/>
    </source>
</evidence>
<dbReference type="PRINTS" id="PR00267">
    <property type="entry name" value="INTFRNREGFCT"/>
</dbReference>